<dbReference type="KEGG" id="mhd:Marky_1809"/>
<dbReference type="AlphaFoldDB" id="F2NPP0"/>
<dbReference type="RefSeq" id="WP_013704587.1">
    <property type="nucleotide sequence ID" value="NC_015387.1"/>
</dbReference>
<evidence type="ECO:0000259" key="6">
    <source>
        <dbReference type="PROSITE" id="PS51379"/>
    </source>
</evidence>
<evidence type="ECO:0000256" key="3">
    <source>
        <dbReference type="ARBA" id="ARBA00022737"/>
    </source>
</evidence>
<dbReference type="HOGENOM" id="CLU_077329_2_0_0"/>
<dbReference type="PANTHER" id="PTHR24960">
    <property type="entry name" value="PHOTOSYSTEM I IRON-SULFUR CENTER-RELATED"/>
    <property type="match status" value="1"/>
</dbReference>
<dbReference type="Pfam" id="PF14697">
    <property type="entry name" value="Fer4_21"/>
    <property type="match status" value="1"/>
</dbReference>
<reference evidence="7 8" key="1">
    <citation type="journal article" date="2012" name="Stand. Genomic Sci.">
        <title>Complete genome sequence of the aerobic, heterotroph Marinithermus hydrothermalis type strain (T1(T)) from a deep-sea hydrothermal vent chimney.</title>
        <authorList>
            <person name="Copeland A."/>
            <person name="Gu W."/>
            <person name="Yasawong M."/>
            <person name="Lapidus A."/>
            <person name="Lucas S."/>
            <person name="Deshpande S."/>
            <person name="Pagani I."/>
            <person name="Tapia R."/>
            <person name="Cheng J.F."/>
            <person name="Goodwin L.A."/>
            <person name="Pitluck S."/>
            <person name="Liolios K."/>
            <person name="Ivanova N."/>
            <person name="Mavromatis K."/>
            <person name="Mikhailova N."/>
            <person name="Pati A."/>
            <person name="Chen A."/>
            <person name="Palaniappan K."/>
            <person name="Land M."/>
            <person name="Pan C."/>
            <person name="Brambilla E.M."/>
            <person name="Rohde M."/>
            <person name="Tindall B.J."/>
            <person name="Sikorski J."/>
            <person name="Goker M."/>
            <person name="Detter J.C."/>
            <person name="Bristow J."/>
            <person name="Eisen J.A."/>
            <person name="Markowitz V."/>
            <person name="Hugenholtz P."/>
            <person name="Kyrpides N.C."/>
            <person name="Klenk H.P."/>
            <person name="Woyke T."/>
        </authorList>
    </citation>
    <scope>NUCLEOTIDE SEQUENCE [LARGE SCALE GENOMIC DNA]</scope>
    <source>
        <strain evidence="8">DSM 14884 / JCM 11576 / T1</strain>
    </source>
</reference>
<dbReference type="PANTHER" id="PTHR24960:SF46">
    <property type="entry name" value="FERREDOXIN-TYPE PROTEIN NAPF"/>
    <property type="match status" value="1"/>
</dbReference>
<feature type="domain" description="4Fe-4S ferredoxin-type" evidence="6">
    <location>
        <begin position="60"/>
        <end position="89"/>
    </location>
</feature>
<feature type="domain" description="4Fe-4S ferredoxin-type" evidence="6">
    <location>
        <begin position="94"/>
        <end position="128"/>
    </location>
</feature>
<feature type="domain" description="4Fe-4S ferredoxin-type" evidence="6">
    <location>
        <begin position="129"/>
        <end position="156"/>
    </location>
</feature>
<name>F2NPP0_MARHT</name>
<dbReference type="PROSITE" id="PS51379">
    <property type="entry name" value="4FE4S_FER_2"/>
    <property type="match status" value="4"/>
</dbReference>
<dbReference type="InterPro" id="IPR017896">
    <property type="entry name" value="4Fe4S_Fe-S-bd"/>
</dbReference>
<dbReference type="GO" id="GO:0051539">
    <property type="term" value="F:4 iron, 4 sulfur cluster binding"/>
    <property type="evidence" value="ECO:0007669"/>
    <property type="project" value="UniProtKB-KW"/>
</dbReference>
<dbReference type="eggNOG" id="COG0437">
    <property type="taxonomic scope" value="Bacteria"/>
</dbReference>
<keyword evidence="2" id="KW-0479">Metal-binding</keyword>
<evidence type="ECO:0000313" key="8">
    <source>
        <dbReference type="Proteomes" id="UP000007030"/>
    </source>
</evidence>
<dbReference type="SUPFAM" id="SSF54862">
    <property type="entry name" value="4Fe-4S ferredoxins"/>
    <property type="match status" value="1"/>
</dbReference>
<gene>
    <name evidence="7" type="ordered locus">Marky_1809</name>
</gene>
<sequence>MDRRAFLQSFLRAPKRPGAGVIRPPYAPPGTDFSACAHCDAPCVPACPQGILERDADGAPVVRFRGEGCTFCTACADACPHGVLSPDGPARIPARAHIDPGRCTAWQRVLCFVCLEACPEEAIRFKGMLEPTVLAERCTGCGRCLAPCPTGAIRVE</sequence>
<feature type="domain" description="4Fe-4S ferredoxin-type" evidence="6">
    <location>
        <begin position="27"/>
        <end position="57"/>
    </location>
</feature>
<dbReference type="InterPro" id="IPR017900">
    <property type="entry name" value="4Fe4S_Fe_S_CS"/>
</dbReference>
<dbReference type="InterPro" id="IPR050157">
    <property type="entry name" value="PSI_iron-sulfur_center"/>
</dbReference>
<keyword evidence="5" id="KW-0411">Iron-sulfur</keyword>
<evidence type="ECO:0000313" key="7">
    <source>
        <dbReference type="EMBL" id="AEB12541.1"/>
    </source>
</evidence>
<dbReference type="Pfam" id="PF12838">
    <property type="entry name" value="Fer4_7"/>
    <property type="match status" value="1"/>
</dbReference>
<keyword evidence="4" id="KW-0408">Iron</keyword>
<protein>
    <submittedName>
        <fullName evidence="7">4Fe-4S ferredoxin iron-sulfur binding domain-containing protein</fullName>
    </submittedName>
</protein>
<dbReference type="InterPro" id="IPR004496">
    <property type="entry name" value="NapF"/>
</dbReference>
<keyword evidence="1" id="KW-0004">4Fe-4S</keyword>
<dbReference type="STRING" id="869210.Marky_1809"/>
<dbReference type="Gene3D" id="3.30.70.20">
    <property type="match status" value="2"/>
</dbReference>
<dbReference type="GO" id="GO:0046872">
    <property type="term" value="F:metal ion binding"/>
    <property type="evidence" value="ECO:0007669"/>
    <property type="project" value="UniProtKB-KW"/>
</dbReference>
<keyword evidence="8" id="KW-1185">Reference proteome</keyword>
<dbReference type="CDD" id="cd10564">
    <property type="entry name" value="NapF_like"/>
    <property type="match status" value="1"/>
</dbReference>
<dbReference type="GO" id="GO:0005737">
    <property type="term" value="C:cytoplasm"/>
    <property type="evidence" value="ECO:0007669"/>
    <property type="project" value="TreeGrafter"/>
</dbReference>
<evidence type="ECO:0000256" key="1">
    <source>
        <dbReference type="ARBA" id="ARBA00022485"/>
    </source>
</evidence>
<proteinExistence type="predicted"/>
<dbReference type="Proteomes" id="UP000007030">
    <property type="component" value="Chromosome"/>
</dbReference>
<accession>F2NPP0</accession>
<keyword evidence="3" id="KW-0677">Repeat</keyword>
<evidence type="ECO:0000256" key="4">
    <source>
        <dbReference type="ARBA" id="ARBA00023004"/>
    </source>
</evidence>
<dbReference type="OrthoDB" id="9810688at2"/>
<evidence type="ECO:0000256" key="2">
    <source>
        <dbReference type="ARBA" id="ARBA00022723"/>
    </source>
</evidence>
<organism evidence="7 8">
    <name type="scientific">Marinithermus hydrothermalis (strain DSM 14884 / JCM 11576 / T1)</name>
    <dbReference type="NCBI Taxonomy" id="869210"/>
    <lineage>
        <taxon>Bacteria</taxon>
        <taxon>Thermotogati</taxon>
        <taxon>Deinococcota</taxon>
        <taxon>Deinococci</taxon>
        <taxon>Thermales</taxon>
        <taxon>Thermaceae</taxon>
        <taxon>Marinithermus</taxon>
    </lineage>
</organism>
<dbReference type="PROSITE" id="PS00198">
    <property type="entry name" value="4FE4S_FER_1"/>
    <property type="match status" value="2"/>
</dbReference>
<evidence type="ECO:0000256" key="5">
    <source>
        <dbReference type="ARBA" id="ARBA00023014"/>
    </source>
</evidence>
<dbReference type="EMBL" id="CP002630">
    <property type="protein sequence ID" value="AEB12541.1"/>
    <property type="molecule type" value="Genomic_DNA"/>
</dbReference>